<feature type="transmembrane region" description="Helical" evidence="10">
    <location>
        <begin position="122"/>
        <end position="140"/>
    </location>
</feature>
<feature type="transmembrane region" description="Helical" evidence="10">
    <location>
        <begin position="519"/>
        <end position="538"/>
    </location>
</feature>
<comment type="function">
    <text evidence="10">Vacuolar effluxer which mediate the efflux of amino acids resulting from autophagic degradation. The release of autophagic amino acids allows the maintenance of protein synthesis and viability during nitrogen starvation.</text>
</comment>
<evidence type="ECO:0000256" key="9">
    <source>
        <dbReference type="ARBA" id="ARBA00023136"/>
    </source>
</evidence>
<dbReference type="AlphaFoldDB" id="A0A409YI46"/>
<dbReference type="SUPFAM" id="SSF103473">
    <property type="entry name" value="MFS general substrate transporter"/>
    <property type="match status" value="2"/>
</dbReference>
<dbReference type="Proteomes" id="UP000284842">
    <property type="component" value="Unassembled WGS sequence"/>
</dbReference>
<dbReference type="FunCoup" id="A0A409YI46">
    <property type="interactions" value="4"/>
</dbReference>
<dbReference type="STRING" id="181874.A0A409YI46"/>
<organism evidence="12 13">
    <name type="scientific">Panaeolus cyanescens</name>
    <dbReference type="NCBI Taxonomy" id="181874"/>
    <lineage>
        <taxon>Eukaryota</taxon>
        <taxon>Fungi</taxon>
        <taxon>Dikarya</taxon>
        <taxon>Basidiomycota</taxon>
        <taxon>Agaricomycotina</taxon>
        <taxon>Agaricomycetes</taxon>
        <taxon>Agaricomycetidae</taxon>
        <taxon>Agaricales</taxon>
        <taxon>Agaricineae</taxon>
        <taxon>Galeropsidaceae</taxon>
        <taxon>Panaeolus</taxon>
    </lineage>
</organism>
<evidence type="ECO:0000313" key="12">
    <source>
        <dbReference type="EMBL" id="PPR02678.1"/>
    </source>
</evidence>
<keyword evidence="5 10" id="KW-0812">Transmembrane</keyword>
<dbReference type="Gene3D" id="1.20.1250.20">
    <property type="entry name" value="MFS general substrate transporter like domains"/>
    <property type="match status" value="2"/>
</dbReference>
<evidence type="ECO:0000256" key="11">
    <source>
        <dbReference type="SAM" id="MobiDB-lite"/>
    </source>
</evidence>
<keyword evidence="13" id="KW-1185">Reference proteome</keyword>
<sequence length="559" mass="61200">MLSRNSQYKKKLRGWLSYAFASEVFVIVSLTLFLPICLEQFARDNGYLMPDKVLPCSSLKPTTIAGKASSSDEARCVVKFGWFWIDSASFSLYVYSISVALQAITVVSMGGIADHPPHRKRLLLGFALLGSSAATTFLLLPSSSPVWYLSALLAMCANVAFGASTVAMNAYIPSLAREAPEVMKVVQALDTFEDISTVRTPLDPEASAESAAEPLLSPSPEDLSRKTELDTEYQAELSRATSRISSLGIALGYGAGIFMLFVALIPVTRLHGSTFSLRLAIGLSGIWWAIFTVPAALWLPSVNVRNRVSNGAVSRGQMDDDKNWSLGREIAAAWIRLINMLRWKEISKLRNTFKYLAAWFLLSDGFTTITSTAVLFGKTTLHMSPSALILVGILTPTSGILGSLIWPVFQRKLGWSNLRILVVLVLLASIIPVYGCLGFIIQGRASFGGLTTQEEMFGLAIYFGSVYGAFQGYARAFYAELIPPGEEARWYGLFSITDKSSSFIGPLVVGVISDLTGNIRYSFFFLVFMIWLAVPILISVNVEKGRQDAAEYEYGHESS</sequence>
<dbReference type="GO" id="GO:0006914">
    <property type="term" value="P:autophagy"/>
    <property type="evidence" value="ECO:0007669"/>
    <property type="project" value="UniProtKB-KW"/>
</dbReference>
<dbReference type="InterPro" id="IPR024671">
    <property type="entry name" value="Atg22-like"/>
</dbReference>
<evidence type="ECO:0000313" key="13">
    <source>
        <dbReference type="Proteomes" id="UP000284842"/>
    </source>
</evidence>
<feature type="transmembrane region" description="Helical" evidence="10">
    <location>
        <begin position="456"/>
        <end position="478"/>
    </location>
</feature>
<feature type="transmembrane region" description="Helical" evidence="10">
    <location>
        <begin position="356"/>
        <end position="376"/>
    </location>
</feature>
<dbReference type="OrthoDB" id="192733at2759"/>
<keyword evidence="6 10" id="KW-0029">Amino-acid transport</keyword>
<feature type="compositionally biased region" description="Low complexity" evidence="11">
    <location>
        <begin position="204"/>
        <end position="221"/>
    </location>
</feature>
<feature type="transmembrane region" description="Helical" evidence="10">
    <location>
        <begin position="388"/>
        <end position="409"/>
    </location>
</feature>
<feature type="transmembrane region" description="Helical" evidence="10">
    <location>
        <begin position="92"/>
        <end position="110"/>
    </location>
</feature>
<comment type="subcellular location">
    <subcellularLocation>
        <location evidence="1 10">Vacuole membrane</location>
        <topology evidence="1 10">Multi-pass membrane protein</topology>
    </subcellularLocation>
</comment>
<evidence type="ECO:0000256" key="5">
    <source>
        <dbReference type="ARBA" id="ARBA00022692"/>
    </source>
</evidence>
<reference evidence="12 13" key="1">
    <citation type="journal article" date="2018" name="Evol. Lett.">
        <title>Horizontal gene cluster transfer increased hallucinogenic mushroom diversity.</title>
        <authorList>
            <person name="Reynolds H.T."/>
            <person name="Vijayakumar V."/>
            <person name="Gluck-Thaler E."/>
            <person name="Korotkin H.B."/>
            <person name="Matheny P.B."/>
            <person name="Slot J.C."/>
        </authorList>
    </citation>
    <scope>NUCLEOTIDE SEQUENCE [LARGE SCALE GENOMIC DNA]</scope>
    <source>
        <strain evidence="12 13">2629</strain>
    </source>
</reference>
<feature type="transmembrane region" description="Helical" evidence="10">
    <location>
        <begin position="490"/>
        <end position="513"/>
    </location>
</feature>
<evidence type="ECO:0000256" key="6">
    <source>
        <dbReference type="ARBA" id="ARBA00022970"/>
    </source>
</evidence>
<evidence type="ECO:0000256" key="2">
    <source>
        <dbReference type="ARBA" id="ARBA00006978"/>
    </source>
</evidence>
<dbReference type="PANTHER" id="PTHR23519">
    <property type="entry name" value="AUTOPHAGY-RELATED PROTEIN 22"/>
    <property type="match status" value="1"/>
</dbReference>
<dbReference type="InterPro" id="IPR036259">
    <property type="entry name" value="MFS_trans_sf"/>
</dbReference>
<keyword evidence="8 10" id="KW-0072">Autophagy</keyword>
<dbReference type="EMBL" id="NHTK01001155">
    <property type="protein sequence ID" value="PPR02678.1"/>
    <property type="molecule type" value="Genomic_DNA"/>
</dbReference>
<comment type="similarity">
    <text evidence="2 10">Belongs to the ATG22 family.</text>
</comment>
<keyword evidence="7 10" id="KW-1133">Transmembrane helix</keyword>
<evidence type="ECO:0000256" key="10">
    <source>
        <dbReference type="RuleBase" id="RU363073"/>
    </source>
</evidence>
<dbReference type="InterPro" id="IPR044738">
    <property type="entry name" value="Atg22"/>
</dbReference>
<dbReference type="Pfam" id="PF11700">
    <property type="entry name" value="ATG22"/>
    <property type="match status" value="1"/>
</dbReference>
<comment type="caution">
    <text evidence="12">The sequence shown here is derived from an EMBL/GenBank/DDBJ whole genome shotgun (WGS) entry which is preliminary data.</text>
</comment>
<feature type="transmembrane region" description="Helical" evidence="10">
    <location>
        <begin position="421"/>
        <end position="441"/>
    </location>
</feature>
<keyword evidence="9 10" id="KW-0472">Membrane</keyword>
<dbReference type="InterPro" id="IPR050495">
    <property type="entry name" value="ATG22/LtaA_families"/>
</dbReference>
<protein>
    <recommendedName>
        <fullName evidence="10">Autophagy-related protein</fullName>
    </recommendedName>
</protein>
<dbReference type="GO" id="GO:0005774">
    <property type="term" value="C:vacuolar membrane"/>
    <property type="evidence" value="ECO:0007669"/>
    <property type="project" value="UniProtKB-SubCell"/>
</dbReference>
<dbReference type="InParanoid" id="A0A409YI46"/>
<evidence type="ECO:0000256" key="8">
    <source>
        <dbReference type="ARBA" id="ARBA00023006"/>
    </source>
</evidence>
<evidence type="ECO:0000256" key="3">
    <source>
        <dbReference type="ARBA" id="ARBA00022448"/>
    </source>
</evidence>
<evidence type="ECO:0000256" key="7">
    <source>
        <dbReference type="ARBA" id="ARBA00022989"/>
    </source>
</evidence>
<feature type="transmembrane region" description="Helical" evidence="10">
    <location>
        <begin position="146"/>
        <end position="167"/>
    </location>
</feature>
<feature type="transmembrane region" description="Helical" evidence="10">
    <location>
        <begin position="279"/>
        <end position="299"/>
    </location>
</feature>
<name>A0A409YI46_9AGAR</name>
<gene>
    <name evidence="12" type="ORF">CVT24_002100</name>
</gene>
<evidence type="ECO:0000256" key="4">
    <source>
        <dbReference type="ARBA" id="ARBA00022554"/>
    </source>
</evidence>
<accession>A0A409YI46</accession>
<keyword evidence="4 10" id="KW-0926">Vacuole</keyword>
<feature type="transmembrane region" description="Helical" evidence="10">
    <location>
        <begin position="247"/>
        <end position="267"/>
    </location>
</feature>
<keyword evidence="3 10" id="KW-0813">Transport</keyword>
<evidence type="ECO:0000256" key="1">
    <source>
        <dbReference type="ARBA" id="ARBA00004128"/>
    </source>
</evidence>
<feature type="transmembrane region" description="Helical" evidence="10">
    <location>
        <begin position="12"/>
        <end position="36"/>
    </location>
</feature>
<dbReference type="PANTHER" id="PTHR23519:SF1">
    <property type="entry name" value="AUTOPHAGY-RELATED PROTEIN 22"/>
    <property type="match status" value="1"/>
</dbReference>
<dbReference type="GO" id="GO:0032974">
    <property type="term" value="P:amino acid transmembrane export from vacuole"/>
    <property type="evidence" value="ECO:0007669"/>
    <property type="project" value="InterPro"/>
</dbReference>
<dbReference type="CDD" id="cd17483">
    <property type="entry name" value="MFS_Atg22_like"/>
    <property type="match status" value="1"/>
</dbReference>
<feature type="region of interest" description="Disordered" evidence="11">
    <location>
        <begin position="203"/>
        <end position="227"/>
    </location>
</feature>
<proteinExistence type="inferred from homology"/>